<proteinExistence type="predicted"/>
<keyword evidence="2" id="KW-1185">Reference proteome</keyword>
<protein>
    <submittedName>
        <fullName evidence="1">Uncharacterized protein</fullName>
    </submittedName>
</protein>
<comment type="caution">
    <text evidence="1">The sequence shown here is derived from an EMBL/GenBank/DDBJ whole genome shotgun (WGS) entry which is preliminary data.</text>
</comment>
<reference evidence="1 2" key="1">
    <citation type="journal article" date="2022" name="Hortic Res">
        <title>A haplotype resolved chromosomal level avocado genome allows analysis of novel avocado genes.</title>
        <authorList>
            <person name="Nath O."/>
            <person name="Fletcher S.J."/>
            <person name="Hayward A."/>
            <person name="Shaw L.M."/>
            <person name="Masouleh A.K."/>
            <person name="Furtado A."/>
            <person name="Henry R.J."/>
            <person name="Mitter N."/>
        </authorList>
    </citation>
    <scope>NUCLEOTIDE SEQUENCE [LARGE SCALE GENOMIC DNA]</scope>
    <source>
        <strain evidence="2">cv. Hass</strain>
    </source>
</reference>
<gene>
    <name evidence="1" type="ORF">MRB53_012001</name>
</gene>
<name>A0ACC2LWC2_PERAE</name>
<dbReference type="Proteomes" id="UP001234297">
    <property type="component" value="Chromosome 3"/>
</dbReference>
<dbReference type="EMBL" id="CM056811">
    <property type="protein sequence ID" value="KAJ8637734.1"/>
    <property type="molecule type" value="Genomic_DNA"/>
</dbReference>
<sequence length="587" mass="64577">MEEGSSSIDDAGPSSCTRVNLSRSRNFSTIFISSLKETLFPDDPFSQFQEQTPLNKFISTLKYYVPMLEWLPNYSLKLFKFDLLSGITIASLAIPQGISYAKLADLPPIIGLYSSFTPPLVYAVFGSSKDLAVGNVAAASLLAASIISEQVSVVDNPTLYLQLFYTATFFTGVFQLVLGFFRLGILVDFLSRSTILGFMSGTAIIISLQQLKGLLGMTHFTTHTDVVAVLKAVFSHTDEVGPLKKGLNPISIQKLKFHSAYVLTALKAGIFTGTLALAEGIAIGRSFAMTKNYQIDGNKEMIAFGLMNVVGSFTSCYLTTGPFSKSAVNSSSGCKTAMSNAVMSICLMLALLFLAPAFSYTPLVVLSAIIITAMIGLLEYKEAYHLFKVDKFDFCICMAAFLGVVFVSMDIGLMLSVGLSILRALLYMARPGVYKLGHIPDSKLYRDLEQYPSTDGVPGILILQMSSHIYFANASYSRERISRWIKEEEQSLAAKNGEELHYIILDMGAVTTIDKTGIDMINEVCLNIEKRGMQMALANPRIEIVEKFIESQTMDLIGKEWVFLSVSEAVTACHSLRDIEQEKKRWE</sequence>
<organism evidence="1 2">
    <name type="scientific">Persea americana</name>
    <name type="common">Avocado</name>
    <dbReference type="NCBI Taxonomy" id="3435"/>
    <lineage>
        <taxon>Eukaryota</taxon>
        <taxon>Viridiplantae</taxon>
        <taxon>Streptophyta</taxon>
        <taxon>Embryophyta</taxon>
        <taxon>Tracheophyta</taxon>
        <taxon>Spermatophyta</taxon>
        <taxon>Magnoliopsida</taxon>
        <taxon>Magnoliidae</taxon>
        <taxon>Laurales</taxon>
        <taxon>Lauraceae</taxon>
        <taxon>Persea</taxon>
    </lineage>
</organism>
<accession>A0ACC2LWC2</accession>
<evidence type="ECO:0000313" key="1">
    <source>
        <dbReference type="EMBL" id="KAJ8637734.1"/>
    </source>
</evidence>
<evidence type="ECO:0000313" key="2">
    <source>
        <dbReference type="Proteomes" id="UP001234297"/>
    </source>
</evidence>